<feature type="domain" description="Polysaccharide biosynthesis" evidence="1">
    <location>
        <begin position="32"/>
        <end position="154"/>
    </location>
</feature>
<dbReference type="PANTHER" id="PTHR13410">
    <property type="entry name" value="PROTEIN PBDC1"/>
    <property type="match status" value="1"/>
</dbReference>
<dbReference type="PANTHER" id="PTHR13410:SF9">
    <property type="entry name" value="PROTEIN PBDC1"/>
    <property type="match status" value="1"/>
</dbReference>
<dbReference type="InterPro" id="IPR021148">
    <property type="entry name" value="Polysacc_synth_dom"/>
</dbReference>
<dbReference type="Gene3D" id="1.10.3560.10">
    <property type="entry name" value="yst0336 like domain"/>
    <property type="match status" value="1"/>
</dbReference>
<dbReference type="InterPro" id="IPR023139">
    <property type="entry name" value="PBDC1-like_dom_sf"/>
</dbReference>
<dbReference type="OrthoDB" id="10248897at2759"/>
<keyword evidence="3" id="KW-1185">Reference proteome</keyword>
<dbReference type="GO" id="GO:0005737">
    <property type="term" value="C:cytoplasm"/>
    <property type="evidence" value="ECO:0007669"/>
    <property type="project" value="TreeGrafter"/>
</dbReference>
<evidence type="ECO:0000313" key="2">
    <source>
        <dbReference type="EMBL" id="CAD7249855.1"/>
    </source>
</evidence>
<dbReference type="Proteomes" id="UP000677054">
    <property type="component" value="Unassembled WGS sequence"/>
</dbReference>
<reference evidence="2" key="1">
    <citation type="submission" date="2020-11" db="EMBL/GenBank/DDBJ databases">
        <authorList>
            <person name="Tran Van P."/>
        </authorList>
    </citation>
    <scope>NUCLEOTIDE SEQUENCE</scope>
</reference>
<evidence type="ECO:0000313" key="3">
    <source>
        <dbReference type="Proteomes" id="UP000677054"/>
    </source>
</evidence>
<name>A0A7R9A994_9CRUS</name>
<dbReference type="EMBL" id="CAJPEV010002525">
    <property type="protein sequence ID" value="CAG0897193.1"/>
    <property type="molecule type" value="Genomic_DNA"/>
</dbReference>
<accession>A0A7R9A994</accession>
<dbReference type="InterPro" id="IPR008476">
    <property type="entry name" value="PBDC1_metazoa/fungi"/>
</dbReference>
<evidence type="ECO:0000259" key="1">
    <source>
        <dbReference type="Pfam" id="PF04669"/>
    </source>
</evidence>
<sequence>MKGRIEECGAGAIAAEGVLSRPAEEFMNDSNIEELWLMRAIDHSVVHFNLLCSVDPAHLNLSSQDDVIYYKFREKFPNLRVDCVSDDILKNEVAKGEWRQFCEGFKGIIEDYNFATLLRLDSSGEYTEENTTLVPRIQFLAIEVARNREGCNHVKPPPQPCHS</sequence>
<dbReference type="AlphaFoldDB" id="A0A7R9A994"/>
<organism evidence="2">
    <name type="scientific">Darwinula stevensoni</name>
    <dbReference type="NCBI Taxonomy" id="69355"/>
    <lineage>
        <taxon>Eukaryota</taxon>
        <taxon>Metazoa</taxon>
        <taxon>Ecdysozoa</taxon>
        <taxon>Arthropoda</taxon>
        <taxon>Crustacea</taxon>
        <taxon>Oligostraca</taxon>
        <taxon>Ostracoda</taxon>
        <taxon>Podocopa</taxon>
        <taxon>Podocopida</taxon>
        <taxon>Darwinulocopina</taxon>
        <taxon>Darwinuloidea</taxon>
        <taxon>Darwinulidae</taxon>
        <taxon>Darwinula</taxon>
    </lineage>
</organism>
<gene>
    <name evidence="2" type="ORF">DSTB1V02_LOCUS9641</name>
</gene>
<proteinExistence type="predicted"/>
<dbReference type="EMBL" id="LR902042">
    <property type="protein sequence ID" value="CAD7249855.1"/>
    <property type="molecule type" value="Genomic_DNA"/>
</dbReference>
<dbReference type="Pfam" id="PF04669">
    <property type="entry name" value="PBDC1"/>
    <property type="match status" value="1"/>
</dbReference>
<protein>
    <recommendedName>
        <fullName evidence="1">Polysaccharide biosynthesis domain-containing protein</fullName>
    </recommendedName>
</protein>